<dbReference type="RefSeq" id="YP_003987071.1">
    <property type="nucleotide sequence ID" value="NC_014649.1"/>
</dbReference>
<evidence type="ECO:0000313" key="2">
    <source>
        <dbReference type="EMBL" id="AKI79333.1"/>
    </source>
</evidence>
<dbReference type="EMBL" id="KM982403">
    <property type="protein sequence ID" value="AKI81229.1"/>
    <property type="molecule type" value="Genomic_DNA"/>
</dbReference>
<evidence type="ECO:0000313" key="3">
    <source>
        <dbReference type="EMBL" id="AKI81229.1"/>
    </source>
</evidence>
<protein>
    <submittedName>
        <fullName evidence="1">Uncharacterized protein</fullName>
    </submittedName>
</protein>
<dbReference type="Proteomes" id="UP000241474">
    <property type="component" value="Segment"/>
</dbReference>
<name>A0A0G2Y0Y0_MIMIV</name>
<dbReference type="GeneID" id="9925191"/>
<dbReference type="Proteomes" id="UP000274448">
    <property type="component" value="Segment"/>
</dbReference>
<accession>E3VZ01</accession>
<dbReference type="Proteomes" id="UP000201519">
    <property type="component" value="Segment"/>
</dbReference>
<proteinExistence type="predicted"/>
<gene>
    <name evidence="1" type="primary">R556</name>
</gene>
<reference evidence="5 6" key="2">
    <citation type="submission" date="2014-10" db="EMBL/GenBank/DDBJ databases">
        <title>Pan-genome analysis of Brazilian lineage A amoebal mimiviruses.</title>
        <authorList>
            <person name="Assis F.L."/>
            <person name="Abrahao J.S."/>
            <person name="Kroon E.G."/>
            <person name="Dornas F.P."/>
            <person name="Andrade K.R."/>
            <person name="Borato P.V.M."/>
            <person name="Pilotto M.R."/>
            <person name="Benamar S."/>
            <person name="LaScola B."/>
            <person name="Colson P."/>
        </authorList>
    </citation>
    <scope>NUCLEOTIDE SEQUENCE [LARGE SCALE GENOMIC DNA]</scope>
    <source>
        <strain evidence="3 6">Amazonia</strain>
        <strain evidence="2 5">Oyster</strain>
    </source>
</reference>
<evidence type="ECO:0000313" key="1">
    <source>
        <dbReference type="EMBL" id="ADO18705.1"/>
    </source>
</evidence>
<dbReference type="EMBL" id="KM982401">
    <property type="protein sequence ID" value="AKI79333.1"/>
    <property type="molecule type" value="Genomic_DNA"/>
</dbReference>
<keyword evidence="4" id="KW-1185">Reference proteome</keyword>
<reference evidence="1 4" key="1">
    <citation type="journal article" date="2011" name="Virol. J.">
        <title>Breaking the 1000-gene barrier for Mimivirus using ultra-deep genome and transcriptome sequencing.</title>
        <authorList>
            <person name="Legendre M."/>
            <person name="Santini S."/>
            <person name="Rico A."/>
            <person name="Abergel C."/>
            <person name="Claverie J.M."/>
        </authorList>
    </citation>
    <scope>NUCLEOTIDE SEQUENCE [LARGE SCALE GENOMIC DNA]</scope>
</reference>
<sequence length="293" mass="34745">MELKITKEKVTNSLELLGFQPKNIDLWFELIKELFSFYKYSEPISTFLGKCKAHNNNISKVMSSYNNYSYYKITSYKNFNKKDSFMVKFIEFYMQNNINIILDAFDFVHPNNWYYEKTNNTNVLHYIESHMINQLFCTICIIYLSEKTDRYVKKAFIGTISNYLNNKYYRKRQTSIKNHKVITEYMIKYLDPFFSNNTDQINEFMNDNDVGVCFHKCVANKRTLSNNPFLYSQDSYTHWAPLVVLLARNDITNELASFDIEDRINNKALEIICLNDSELTDTTQSSKKIVLNI</sequence>
<organism evidence="1 4">
    <name type="scientific">Acanthamoeba polyphaga mimivirus</name>
    <name type="common">APMV</name>
    <dbReference type="NCBI Taxonomy" id="212035"/>
    <lineage>
        <taxon>Viruses</taxon>
        <taxon>Varidnaviria</taxon>
        <taxon>Bamfordvirae</taxon>
        <taxon>Nucleocytoviricota</taxon>
        <taxon>Megaviricetes</taxon>
        <taxon>Imitervirales</taxon>
        <taxon>Mimiviridae</taxon>
        <taxon>Megamimivirinae</taxon>
        <taxon>Mimivirus</taxon>
        <taxon>Mimivirus bradfordmassiliense</taxon>
    </lineage>
</organism>
<evidence type="ECO:0000313" key="5">
    <source>
        <dbReference type="Proteomes" id="UP000241474"/>
    </source>
</evidence>
<evidence type="ECO:0000313" key="6">
    <source>
        <dbReference type="Proteomes" id="UP000274448"/>
    </source>
</evidence>
<evidence type="ECO:0000313" key="4">
    <source>
        <dbReference type="Proteomes" id="UP000201519"/>
    </source>
</evidence>
<accession>A0A0G2Y0Y0</accession>
<dbReference type="KEGG" id="vg:9925191"/>
<dbReference type="EMBL" id="HQ336222">
    <property type="protein sequence ID" value="ADO18705.1"/>
    <property type="molecule type" value="Genomic_DNA"/>
</dbReference>
<organismHost>
    <name type="scientific">Acanthamoeba polyphaga</name>
    <name type="common">Amoeba</name>
    <dbReference type="NCBI Taxonomy" id="5757"/>
</organismHost>